<gene>
    <name evidence="7" type="ORF">FGG08_004422</name>
</gene>
<evidence type="ECO:0000313" key="7">
    <source>
        <dbReference type="EMBL" id="KAH0539028.1"/>
    </source>
</evidence>
<feature type="transmembrane region" description="Helical" evidence="5">
    <location>
        <begin position="137"/>
        <end position="158"/>
    </location>
</feature>
<comment type="caution">
    <text evidence="7">The sequence shown here is derived from an EMBL/GenBank/DDBJ whole genome shotgun (WGS) entry which is preliminary data.</text>
</comment>
<dbReference type="InterPro" id="IPR011701">
    <property type="entry name" value="MFS"/>
</dbReference>
<dbReference type="SUPFAM" id="SSF103473">
    <property type="entry name" value="MFS general substrate transporter"/>
    <property type="match status" value="1"/>
</dbReference>
<feature type="transmembrane region" description="Helical" evidence="5">
    <location>
        <begin position="291"/>
        <end position="311"/>
    </location>
</feature>
<feature type="transmembrane region" description="Helical" evidence="5">
    <location>
        <begin position="201"/>
        <end position="219"/>
    </location>
</feature>
<dbReference type="EMBL" id="JAGHQL010000089">
    <property type="protein sequence ID" value="KAH0539028.1"/>
    <property type="molecule type" value="Genomic_DNA"/>
</dbReference>
<feature type="transmembrane region" description="Helical" evidence="5">
    <location>
        <begin position="397"/>
        <end position="416"/>
    </location>
</feature>
<dbReference type="GO" id="GO:0022857">
    <property type="term" value="F:transmembrane transporter activity"/>
    <property type="evidence" value="ECO:0007669"/>
    <property type="project" value="InterPro"/>
</dbReference>
<dbReference type="Gene3D" id="1.20.1720.10">
    <property type="entry name" value="Multidrug resistance protein D"/>
    <property type="match status" value="1"/>
</dbReference>
<dbReference type="InterPro" id="IPR020846">
    <property type="entry name" value="MFS_dom"/>
</dbReference>
<dbReference type="InterPro" id="IPR036259">
    <property type="entry name" value="MFS_trans_sf"/>
</dbReference>
<dbReference type="Gene3D" id="1.20.1250.20">
    <property type="entry name" value="MFS general substrate transporter like domains"/>
    <property type="match status" value="1"/>
</dbReference>
<feature type="transmembrane region" description="Helical" evidence="5">
    <location>
        <begin position="534"/>
        <end position="553"/>
    </location>
</feature>
<evidence type="ECO:0000256" key="4">
    <source>
        <dbReference type="ARBA" id="ARBA00023136"/>
    </source>
</evidence>
<keyword evidence="8" id="KW-1185">Reference proteome</keyword>
<name>A0A9P8HWH5_9PEZI</name>
<dbReference type="AlphaFoldDB" id="A0A9P8HWH5"/>
<dbReference type="Proteomes" id="UP000698800">
    <property type="component" value="Unassembled WGS sequence"/>
</dbReference>
<proteinExistence type="predicted"/>
<feature type="transmembrane region" description="Helical" evidence="5">
    <location>
        <begin position="422"/>
        <end position="440"/>
    </location>
</feature>
<evidence type="ECO:0000256" key="1">
    <source>
        <dbReference type="ARBA" id="ARBA00004141"/>
    </source>
</evidence>
<dbReference type="OrthoDB" id="2351791at2759"/>
<feature type="transmembrane region" description="Helical" evidence="5">
    <location>
        <begin position="266"/>
        <end position="285"/>
    </location>
</feature>
<dbReference type="PANTHER" id="PTHR23501">
    <property type="entry name" value="MAJOR FACILITATOR SUPERFAMILY"/>
    <property type="match status" value="1"/>
</dbReference>
<feature type="transmembrane region" description="Helical" evidence="5">
    <location>
        <begin position="332"/>
        <end position="350"/>
    </location>
</feature>
<dbReference type="InterPro" id="IPR005829">
    <property type="entry name" value="Sugar_transporter_CS"/>
</dbReference>
<keyword evidence="4 5" id="KW-0472">Membrane</keyword>
<organism evidence="7 8">
    <name type="scientific">Glutinoglossum americanum</name>
    <dbReference type="NCBI Taxonomy" id="1670608"/>
    <lineage>
        <taxon>Eukaryota</taxon>
        <taxon>Fungi</taxon>
        <taxon>Dikarya</taxon>
        <taxon>Ascomycota</taxon>
        <taxon>Pezizomycotina</taxon>
        <taxon>Geoglossomycetes</taxon>
        <taxon>Geoglossales</taxon>
        <taxon>Geoglossaceae</taxon>
        <taxon>Glutinoglossum</taxon>
    </lineage>
</organism>
<feature type="transmembrane region" description="Helical" evidence="5">
    <location>
        <begin position="225"/>
        <end position="245"/>
    </location>
</feature>
<dbReference type="PANTHER" id="PTHR23501:SF94">
    <property type="entry name" value="MAJOR FACILITATOR SUPERFAMILY (MFS) PROFILE DOMAIN-CONTAINING PROTEIN"/>
    <property type="match status" value="1"/>
</dbReference>
<accession>A0A9P8HWH5</accession>
<feature type="transmembrane region" description="Helical" evidence="5">
    <location>
        <begin position="461"/>
        <end position="482"/>
    </location>
</feature>
<dbReference type="Pfam" id="PF07690">
    <property type="entry name" value="MFS_1"/>
    <property type="match status" value="1"/>
</dbReference>
<dbReference type="PROSITE" id="PS00216">
    <property type="entry name" value="SUGAR_TRANSPORT_1"/>
    <property type="match status" value="1"/>
</dbReference>
<feature type="transmembrane region" description="Helical" evidence="5">
    <location>
        <begin position="69"/>
        <end position="96"/>
    </location>
</feature>
<protein>
    <recommendedName>
        <fullName evidence="6">Major facilitator superfamily (MFS) profile domain-containing protein</fullName>
    </recommendedName>
</protein>
<feature type="transmembrane region" description="Helical" evidence="5">
    <location>
        <begin position="108"/>
        <end position="125"/>
    </location>
</feature>
<keyword evidence="2 5" id="KW-0812">Transmembrane</keyword>
<dbReference type="FunFam" id="1.20.1720.10:FF:000018">
    <property type="entry name" value="Putative MFS multidrug transporter"/>
    <property type="match status" value="1"/>
</dbReference>
<dbReference type="PRINTS" id="PR01036">
    <property type="entry name" value="TCRTETB"/>
</dbReference>
<evidence type="ECO:0000313" key="8">
    <source>
        <dbReference type="Proteomes" id="UP000698800"/>
    </source>
</evidence>
<reference evidence="7" key="1">
    <citation type="submission" date="2021-03" db="EMBL/GenBank/DDBJ databases">
        <title>Comparative genomics and phylogenomic investigation of the class Geoglossomycetes provide insights into ecological specialization and systematics.</title>
        <authorList>
            <person name="Melie T."/>
            <person name="Pirro S."/>
            <person name="Miller A.N."/>
            <person name="Quandt A."/>
        </authorList>
    </citation>
    <scope>NUCLEOTIDE SEQUENCE</scope>
    <source>
        <strain evidence="7">GBOQ0MN5Z8</strain>
    </source>
</reference>
<evidence type="ECO:0000256" key="5">
    <source>
        <dbReference type="SAM" id="Phobius"/>
    </source>
</evidence>
<evidence type="ECO:0000256" key="2">
    <source>
        <dbReference type="ARBA" id="ARBA00022692"/>
    </source>
</evidence>
<dbReference type="GO" id="GO:0005886">
    <property type="term" value="C:plasma membrane"/>
    <property type="evidence" value="ECO:0007669"/>
    <property type="project" value="TreeGrafter"/>
</dbReference>
<sequence>MESSADAEIPQTPRLISVSVTQPKRLTVDLPAGFVARTFLGIEDKQDPNDLNAAAESKEEQWKPRRPEYLVMATLSFISLLVALDATVLIPALPVISHSLNGSAIETFWAGTSYLLASTVFQPTLSALSDIFGRRELLLVSISLFTLGTVVACVATNFTQLLAGRSVQGIGGGGIIAMVLVIFTDIVPLRQRPKYISFVQMAWALGTVSGPLAGGLIAENTTWRWIFYLNFPFCAIGLVVVSLVVKLEMARSSLKSKLLRVDWLGSAIFIPGMTSFLIAITWGGVQFPWASAQTLIPLFLGAAGILATLLWERWGATNPFIRPLVFKSRSAVAAYAGAIIQGLMLYGQFYNIPLYLESVQGLSLTMVGVHLFPISFAMLPAGAMVGILASRTGHFRWAVWSGWCVTILGGGLLILLDANTRPVSWLFIFVVAGLGHGMLLSAQNITAQATCSPQDSAFAAAMYAFMRGLGITLGVAIGGTVFENTLSSSLSNVGLPKEISQNATTYILKLRTLPVDSPLRLRLLQAYSKAFQRVFQVMTGIGLFGGFLSLLIGSHSMDKGLDSGHVLRRKDRDTHSVWSGYA</sequence>
<evidence type="ECO:0000256" key="3">
    <source>
        <dbReference type="ARBA" id="ARBA00022989"/>
    </source>
</evidence>
<dbReference type="PROSITE" id="PS50850">
    <property type="entry name" value="MFS"/>
    <property type="match status" value="1"/>
</dbReference>
<keyword evidence="3 5" id="KW-1133">Transmembrane helix</keyword>
<evidence type="ECO:0000259" key="6">
    <source>
        <dbReference type="PROSITE" id="PS50850"/>
    </source>
</evidence>
<feature type="transmembrane region" description="Helical" evidence="5">
    <location>
        <begin position="370"/>
        <end position="390"/>
    </location>
</feature>
<comment type="subcellular location">
    <subcellularLocation>
        <location evidence="1">Membrane</location>
        <topology evidence="1">Multi-pass membrane protein</topology>
    </subcellularLocation>
</comment>
<feature type="transmembrane region" description="Helical" evidence="5">
    <location>
        <begin position="170"/>
        <end position="189"/>
    </location>
</feature>
<feature type="domain" description="Major facilitator superfamily (MFS) profile" evidence="6">
    <location>
        <begin position="71"/>
        <end position="557"/>
    </location>
</feature>